<evidence type="ECO:0000313" key="3">
    <source>
        <dbReference type="Proteomes" id="UP000193870"/>
    </source>
</evidence>
<accession>A0A1Y5RG11</accession>
<feature type="transmembrane region" description="Helical" evidence="1">
    <location>
        <begin position="18"/>
        <end position="36"/>
    </location>
</feature>
<dbReference type="RefSeq" id="WP_085852377.1">
    <property type="nucleotide sequence ID" value="NZ_FOPF01000001.1"/>
</dbReference>
<keyword evidence="1" id="KW-1133">Transmembrane helix</keyword>
<feature type="transmembrane region" description="Helical" evidence="1">
    <location>
        <begin position="42"/>
        <end position="63"/>
    </location>
</feature>
<dbReference type="STRING" id="315423.SAMN04488020_101345"/>
<reference evidence="2 3" key="1">
    <citation type="submission" date="2017-03" db="EMBL/GenBank/DDBJ databases">
        <authorList>
            <person name="Afonso C.L."/>
            <person name="Miller P.J."/>
            <person name="Scott M.A."/>
            <person name="Spackman E."/>
            <person name="Goraichik I."/>
            <person name="Dimitrov K.M."/>
            <person name="Suarez D.L."/>
            <person name="Swayne D.E."/>
        </authorList>
    </citation>
    <scope>NUCLEOTIDE SEQUENCE [LARGE SCALE GENOMIC DNA]</scope>
    <source>
        <strain evidence="2 3">CECT 7066</strain>
    </source>
</reference>
<gene>
    <name evidence="2" type="ORF">PAM7066_00345</name>
</gene>
<protein>
    <submittedName>
        <fullName evidence="2">Uncharacterized protein</fullName>
    </submittedName>
</protein>
<evidence type="ECO:0000256" key="1">
    <source>
        <dbReference type="SAM" id="Phobius"/>
    </source>
</evidence>
<keyword evidence="1" id="KW-0472">Membrane</keyword>
<dbReference type="Proteomes" id="UP000193870">
    <property type="component" value="Unassembled WGS sequence"/>
</dbReference>
<name>A0A1Y5RG11_9RHOB</name>
<proteinExistence type="predicted"/>
<dbReference type="AlphaFoldDB" id="A0A1Y5RG11"/>
<dbReference type="OrthoDB" id="7862519at2"/>
<keyword evidence="3" id="KW-1185">Reference proteome</keyword>
<sequence length="157" mass="16692">MPDPETLAELHASMPRRIFGVSMLGALAVLLGWLGATAPTGIGARFVLLIVAVLAAYGAVALWRATAQAVFLTEAGLVQSDGRILAAMDEIAGVERGLFAVKPSNGFLVRLNRSRPFAWAPGLWWRWGRRLGVGGMTRAAQAKTMADILTLKSHGAL</sequence>
<dbReference type="EMBL" id="FWFV01000001">
    <property type="protein sequence ID" value="SLN15746.1"/>
    <property type="molecule type" value="Genomic_DNA"/>
</dbReference>
<organism evidence="2 3">
    <name type="scientific">Palleronia marisminoris</name>
    <dbReference type="NCBI Taxonomy" id="315423"/>
    <lineage>
        <taxon>Bacteria</taxon>
        <taxon>Pseudomonadati</taxon>
        <taxon>Pseudomonadota</taxon>
        <taxon>Alphaproteobacteria</taxon>
        <taxon>Rhodobacterales</taxon>
        <taxon>Roseobacteraceae</taxon>
        <taxon>Palleronia</taxon>
    </lineage>
</organism>
<keyword evidence="1" id="KW-0812">Transmembrane</keyword>
<evidence type="ECO:0000313" key="2">
    <source>
        <dbReference type="EMBL" id="SLN15746.1"/>
    </source>
</evidence>